<gene>
    <name evidence="1" type="ORF">S12H4_52529</name>
</gene>
<dbReference type="AlphaFoldDB" id="X1TTX9"/>
<sequence>IFQEKIDQAALRNPRWTLGNVLSLIETLPEARYARDEYGISPEISIGQPDSEASKVVFVHGALSAPDPEIVKFYWEKGFKTVIALHMEFESLEGLKRESRGNLILTGHFLGDSIGMTPFIRALRGKGLEVVCMGGIIDIK</sequence>
<dbReference type="EMBL" id="BARW01033342">
    <property type="protein sequence ID" value="GAJ08714.1"/>
    <property type="molecule type" value="Genomic_DNA"/>
</dbReference>
<organism evidence="1">
    <name type="scientific">marine sediment metagenome</name>
    <dbReference type="NCBI Taxonomy" id="412755"/>
    <lineage>
        <taxon>unclassified sequences</taxon>
        <taxon>metagenomes</taxon>
        <taxon>ecological metagenomes</taxon>
    </lineage>
</organism>
<comment type="caution">
    <text evidence="1">The sequence shown here is derived from an EMBL/GenBank/DDBJ whole genome shotgun (WGS) entry which is preliminary data.</text>
</comment>
<feature type="non-terminal residue" evidence="1">
    <location>
        <position position="1"/>
    </location>
</feature>
<protein>
    <recommendedName>
        <fullName evidence="2">NGG1p interacting factor NIF3</fullName>
    </recommendedName>
</protein>
<proteinExistence type="predicted"/>
<name>X1TTX9_9ZZZZ</name>
<accession>X1TTX9</accession>
<evidence type="ECO:0008006" key="2">
    <source>
        <dbReference type="Google" id="ProtNLM"/>
    </source>
</evidence>
<reference evidence="1" key="1">
    <citation type="journal article" date="2014" name="Front. Microbiol.">
        <title>High frequency of phylogenetically diverse reductive dehalogenase-homologous genes in deep subseafloor sedimentary metagenomes.</title>
        <authorList>
            <person name="Kawai M."/>
            <person name="Futagami T."/>
            <person name="Toyoda A."/>
            <person name="Takaki Y."/>
            <person name="Nishi S."/>
            <person name="Hori S."/>
            <person name="Arai W."/>
            <person name="Tsubouchi T."/>
            <person name="Morono Y."/>
            <person name="Uchiyama I."/>
            <person name="Ito T."/>
            <person name="Fujiyama A."/>
            <person name="Inagaki F."/>
            <person name="Takami H."/>
        </authorList>
    </citation>
    <scope>NUCLEOTIDE SEQUENCE</scope>
    <source>
        <strain evidence="1">Expedition CK06-06</strain>
    </source>
</reference>
<evidence type="ECO:0000313" key="1">
    <source>
        <dbReference type="EMBL" id="GAJ08714.1"/>
    </source>
</evidence>